<dbReference type="PANTHER" id="PTHR11236">
    <property type="entry name" value="AMINOBENZOATE/ANTHRANILATE SYNTHASE"/>
    <property type="match status" value="1"/>
</dbReference>
<dbReference type="EMBL" id="JAEMHM010000019">
    <property type="protein sequence ID" value="MBJ6726976.1"/>
    <property type="molecule type" value="Genomic_DNA"/>
</dbReference>
<dbReference type="GO" id="GO:0046820">
    <property type="term" value="F:4-amino-4-deoxychorismate synthase activity"/>
    <property type="evidence" value="ECO:0007669"/>
    <property type="project" value="UniProtKB-EC"/>
</dbReference>
<gene>
    <name evidence="2" type="primary">pabB</name>
    <name evidence="2" type="ORF">JFN93_19875</name>
</gene>
<keyword evidence="2" id="KW-0032">Aminotransferase</keyword>
<dbReference type="AlphaFoldDB" id="A0A8J7M1K1"/>
<dbReference type="PRINTS" id="PR00095">
    <property type="entry name" value="ANTSNTHASEI"/>
</dbReference>
<dbReference type="NCBIfam" id="TIGR00553">
    <property type="entry name" value="pabB"/>
    <property type="match status" value="1"/>
</dbReference>
<dbReference type="InterPro" id="IPR036038">
    <property type="entry name" value="Aminotransferase-like"/>
</dbReference>
<dbReference type="InterPro" id="IPR043131">
    <property type="entry name" value="BCAT-like_N"/>
</dbReference>
<organism evidence="2 3">
    <name type="scientific">Geomesophilobacter sediminis</name>
    <dbReference type="NCBI Taxonomy" id="2798584"/>
    <lineage>
        <taxon>Bacteria</taxon>
        <taxon>Pseudomonadati</taxon>
        <taxon>Thermodesulfobacteriota</taxon>
        <taxon>Desulfuromonadia</taxon>
        <taxon>Geobacterales</taxon>
        <taxon>Geobacteraceae</taxon>
        <taxon>Geomesophilobacter</taxon>
    </lineage>
</organism>
<keyword evidence="2" id="KW-0808">Transferase</keyword>
<dbReference type="Pfam" id="PF01063">
    <property type="entry name" value="Aminotran_4"/>
    <property type="match status" value="1"/>
</dbReference>
<feature type="domain" description="Chorismate-utilising enzyme C-terminal" evidence="1">
    <location>
        <begin position="107"/>
        <end position="361"/>
    </location>
</feature>
<dbReference type="InterPro" id="IPR043132">
    <property type="entry name" value="BCAT-like_C"/>
</dbReference>
<accession>A0A8J7M1K1</accession>
<comment type="caution">
    <text evidence="2">The sequence shown here is derived from an EMBL/GenBank/DDBJ whole genome shotgun (WGS) entry which is preliminary data.</text>
</comment>
<proteinExistence type="predicted"/>
<dbReference type="SUPFAM" id="SSF56752">
    <property type="entry name" value="D-aminoacid aminotransferase-like PLP-dependent enzymes"/>
    <property type="match status" value="1"/>
</dbReference>
<dbReference type="GO" id="GO:0009396">
    <property type="term" value="P:folic acid-containing compound biosynthetic process"/>
    <property type="evidence" value="ECO:0007669"/>
    <property type="project" value="InterPro"/>
</dbReference>
<name>A0A8J7M1K1_9BACT</name>
<evidence type="ECO:0000313" key="2">
    <source>
        <dbReference type="EMBL" id="MBJ6726976.1"/>
    </source>
</evidence>
<reference evidence="2" key="1">
    <citation type="submission" date="2020-12" db="EMBL/GenBank/DDBJ databases">
        <title>Geomonas sp. Red875, isolated from river sediment.</title>
        <authorList>
            <person name="Xu Z."/>
            <person name="Zhang Z."/>
            <person name="Masuda Y."/>
            <person name="Itoh H."/>
            <person name="Senoo K."/>
        </authorList>
    </citation>
    <scope>NUCLEOTIDE SEQUENCE</scope>
    <source>
        <strain evidence="2">Red875</strain>
    </source>
</reference>
<protein>
    <submittedName>
        <fullName evidence="2">Aminodeoxychorismate synthase component I</fullName>
        <ecNumber evidence="2">2.6.1.85</ecNumber>
    </submittedName>
</protein>
<dbReference type="InterPro" id="IPR015890">
    <property type="entry name" value="Chorismate_C"/>
</dbReference>
<dbReference type="PANTHER" id="PTHR11236:SF50">
    <property type="entry name" value="AMINODEOXYCHORISMATE SYNTHASE COMPONENT 1"/>
    <property type="match status" value="1"/>
</dbReference>
<dbReference type="GO" id="GO:0000162">
    <property type="term" value="P:L-tryptophan biosynthetic process"/>
    <property type="evidence" value="ECO:0007669"/>
    <property type="project" value="TreeGrafter"/>
</dbReference>
<dbReference type="RefSeq" id="WP_199385893.1">
    <property type="nucleotide sequence ID" value="NZ_JAEMHM010000019.1"/>
</dbReference>
<dbReference type="EC" id="2.6.1.85" evidence="2"/>
<dbReference type="Gene3D" id="3.60.120.10">
    <property type="entry name" value="Anthranilate synthase"/>
    <property type="match status" value="1"/>
</dbReference>
<dbReference type="Pfam" id="PF00425">
    <property type="entry name" value="Chorismate_bind"/>
    <property type="match status" value="1"/>
</dbReference>
<dbReference type="InterPro" id="IPR005801">
    <property type="entry name" value="ADC_synthase"/>
</dbReference>
<dbReference type="SUPFAM" id="SSF56322">
    <property type="entry name" value="ADC synthase"/>
    <property type="match status" value="1"/>
</dbReference>
<dbReference type="Proteomes" id="UP000636888">
    <property type="component" value="Unassembled WGS sequence"/>
</dbReference>
<evidence type="ECO:0000313" key="3">
    <source>
        <dbReference type="Proteomes" id="UP000636888"/>
    </source>
</evidence>
<evidence type="ECO:0000259" key="1">
    <source>
        <dbReference type="Pfam" id="PF00425"/>
    </source>
</evidence>
<dbReference type="InterPro" id="IPR001544">
    <property type="entry name" value="Aminotrans_IV"/>
</dbReference>
<dbReference type="Gene3D" id="3.20.10.10">
    <property type="entry name" value="D-amino Acid Aminotransferase, subunit A, domain 2"/>
    <property type="match status" value="1"/>
</dbReference>
<dbReference type="InterPro" id="IPR019999">
    <property type="entry name" value="Anth_synth_I-like"/>
</dbReference>
<keyword evidence="3" id="KW-1185">Reference proteome</keyword>
<sequence length="572" mass="62901">MTRQPSQAYVHGCTFSGPAGTVTATTQGEVIPALRRIEAAVAQGLHAAGFISYEAAAGLNPHLTTKPPQGDFPLLRFDFYENRRRQPVPGPADECATSSWSPTLAEPEYLAAVTRIRELIAAGDCYQVNFTLAERFRFSGAPAALAATLLGNQPTEYGSYLEADRYRIVSASPELFFSLRDGQLTARPMKGTAPRGRWIEEDRELAAGLRENAKERAENLMIVDLLRNDLGMVSETGSVTVPTLFEVETLPTVHQMTSTVISRLKQGATLTDVMQALFPCGSITGAPKRRSMEIIAELERDPRGMYTGCIGYVSPGGEAQFSVAIRTAVLDLETGTGVLGIGSGITHDSKAAAEYAECLAKGSFARQQKREFHLIESLLHDEGGYFLLERHLKRLEESATYFGFPFPVAEARDLLEAQARGWEGRNKVRLLLFPDGTWHCEAAPLPEGAPEVNVVLARQSVDSRNRFLYHKTSLRELFSKELAARPDCGEVFFVNERGEITEGSYSNIVVRIGGKLITPRLSCGLLPGVFRSQLLECGEIQEGTITVEDLHGAEELYMINSVRKWRRAKLVI</sequence>
<dbReference type="InterPro" id="IPR005802">
    <property type="entry name" value="ADC_synth_comp_1"/>
</dbReference>
<dbReference type="Gene3D" id="3.30.470.10">
    <property type="match status" value="1"/>
</dbReference>